<dbReference type="InterPro" id="IPR002324">
    <property type="entry name" value="Cyt_c_ID"/>
</dbReference>
<feature type="signal peptide" evidence="7">
    <location>
        <begin position="1"/>
        <end position="27"/>
    </location>
</feature>
<dbReference type="RefSeq" id="WP_128228890.1">
    <property type="nucleotide sequence ID" value="NZ_SACR01000003.1"/>
</dbReference>
<evidence type="ECO:0000256" key="6">
    <source>
        <dbReference type="PIRSR" id="PIRSR602324-1"/>
    </source>
</evidence>
<dbReference type="GO" id="GO:0009055">
    <property type="term" value="F:electron transfer activity"/>
    <property type="evidence" value="ECO:0007669"/>
    <property type="project" value="InterPro"/>
</dbReference>
<evidence type="ECO:0000313" key="10">
    <source>
        <dbReference type="Proteomes" id="UP000285575"/>
    </source>
</evidence>
<feature type="binding site" description="covalent" evidence="6">
    <location>
        <position position="41"/>
    </location>
    <ligand>
        <name>heme c</name>
        <dbReference type="ChEBI" id="CHEBI:61717"/>
    </ligand>
</feature>
<dbReference type="EMBL" id="SACR01000003">
    <property type="protein sequence ID" value="RVU46530.1"/>
    <property type="molecule type" value="Genomic_DNA"/>
</dbReference>
<evidence type="ECO:0000256" key="3">
    <source>
        <dbReference type="ARBA" id="ARBA00022723"/>
    </source>
</evidence>
<feature type="domain" description="Cytochrome c" evidence="8">
    <location>
        <begin position="7"/>
        <end position="108"/>
    </location>
</feature>
<keyword evidence="7" id="KW-0732">Signal</keyword>
<evidence type="ECO:0000256" key="7">
    <source>
        <dbReference type="SAM" id="SignalP"/>
    </source>
</evidence>
<comment type="caution">
    <text evidence="9">The sequence shown here is derived from an EMBL/GenBank/DDBJ whole genome shotgun (WGS) entry which is preliminary data.</text>
</comment>
<feature type="binding site" description="covalent" evidence="6">
    <location>
        <position position="37"/>
    </location>
    <ligand>
        <name>heme c</name>
        <dbReference type="ChEBI" id="CHEBI:61717"/>
    </ligand>
</feature>
<organism evidence="9 10">
    <name type="scientific">Rubrivivax rivuli</name>
    <dbReference type="NCBI Taxonomy" id="1862385"/>
    <lineage>
        <taxon>Bacteria</taxon>
        <taxon>Pseudomonadati</taxon>
        <taxon>Pseudomonadota</taxon>
        <taxon>Betaproteobacteria</taxon>
        <taxon>Burkholderiales</taxon>
        <taxon>Sphaerotilaceae</taxon>
        <taxon>Rubrivivax</taxon>
    </lineage>
</organism>
<accession>A0A437RIC4</accession>
<dbReference type="PROSITE" id="PS51007">
    <property type="entry name" value="CYTC"/>
    <property type="match status" value="1"/>
</dbReference>
<evidence type="ECO:0000256" key="5">
    <source>
        <dbReference type="ARBA" id="ARBA00023004"/>
    </source>
</evidence>
<dbReference type="OrthoDB" id="9814063at2"/>
<sequence>MANSPRNTVAQGLLLLVWACAGGAAQASPELAKQKNCMNCHAADRKIVGPAWRDIAKRYGSTPNASAALAVKIRAGGGGAWGVVPMPANPTLSEADAKRLADWVLTHR</sequence>
<evidence type="ECO:0000259" key="8">
    <source>
        <dbReference type="PROSITE" id="PS51007"/>
    </source>
</evidence>
<evidence type="ECO:0000256" key="1">
    <source>
        <dbReference type="ARBA" id="ARBA00022448"/>
    </source>
</evidence>
<dbReference type="PRINTS" id="PR00606">
    <property type="entry name" value="CYTCHROMECID"/>
</dbReference>
<dbReference type="InterPro" id="IPR009056">
    <property type="entry name" value="Cyt_c-like_dom"/>
</dbReference>
<dbReference type="SUPFAM" id="SSF46626">
    <property type="entry name" value="Cytochrome c"/>
    <property type="match status" value="1"/>
</dbReference>
<feature type="binding site" description="covalent" evidence="6">
    <location>
        <position position="86"/>
    </location>
    <ligand>
        <name>heme c</name>
        <dbReference type="ChEBI" id="CHEBI:61717"/>
    </ligand>
</feature>
<gene>
    <name evidence="9" type="ORF">EOE66_11985</name>
</gene>
<dbReference type="AlphaFoldDB" id="A0A437RIC4"/>
<dbReference type="Pfam" id="PF00034">
    <property type="entry name" value="Cytochrom_C"/>
    <property type="match status" value="1"/>
</dbReference>
<dbReference type="Proteomes" id="UP000285575">
    <property type="component" value="Unassembled WGS sequence"/>
</dbReference>
<keyword evidence="3 6" id="KW-0479">Metal-binding</keyword>
<keyword evidence="1" id="KW-0813">Transport</keyword>
<protein>
    <submittedName>
        <fullName evidence="9">C-type cytochrome</fullName>
    </submittedName>
</protein>
<evidence type="ECO:0000313" key="9">
    <source>
        <dbReference type="EMBL" id="RVU46530.1"/>
    </source>
</evidence>
<keyword evidence="4" id="KW-0249">Electron transport</keyword>
<dbReference type="GO" id="GO:0005506">
    <property type="term" value="F:iron ion binding"/>
    <property type="evidence" value="ECO:0007669"/>
    <property type="project" value="InterPro"/>
</dbReference>
<dbReference type="Gene3D" id="1.10.760.10">
    <property type="entry name" value="Cytochrome c-like domain"/>
    <property type="match status" value="1"/>
</dbReference>
<evidence type="ECO:0000256" key="2">
    <source>
        <dbReference type="ARBA" id="ARBA00022617"/>
    </source>
</evidence>
<dbReference type="GO" id="GO:0020037">
    <property type="term" value="F:heme binding"/>
    <property type="evidence" value="ECO:0007669"/>
    <property type="project" value="InterPro"/>
</dbReference>
<keyword evidence="2 6" id="KW-0349">Heme</keyword>
<proteinExistence type="predicted"/>
<feature type="chain" id="PRO_5018979305" evidence="7">
    <location>
        <begin position="28"/>
        <end position="108"/>
    </location>
</feature>
<keyword evidence="5 6" id="KW-0408">Iron</keyword>
<name>A0A437RIC4_9BURK</name>
<evidence type="ECO:0000256" key="4">
    <source>
        <dbReference type="ARBA" id="ARBA00022982"/>
    </source>
</evidence>
<comment type="PTM">
    <text evidence="6">Binds 1 heme c group covalently per subunit.</text>
</comment>
<reference evidence="9 10" key="1">
    <citation type="submission" date="2019-01" db="EMBL/GenBank/DDBJ databases">
        <authorList>
            <person name="Chen W.-M."/>
        </authorList>
    </citation>
    <scope>NUCLEOTIDE SEQUENCE [LARGE SCALE GENOMIC DNA]</scope>
    <source>
        <strain evidence="9 10">KYPY4</strain>
    </source>
</reference>
<keyword evidence="10" id="KW-1185">Reference proteome</keyword>
<dbReference type="InterPro" id="IPR036909">
    <property type="entry name" value="Cyt_c-like_dom_sf"/>
</dbReference>